<keyword evidence="4" id="KW-0804">Transcription</keyword>
<dbReference type="PANTHER" id="PTHR47540">
    <property type="entry name" value="THIAMINE REPRESSIBLE GENES REGULATORY PROTEIN THI5"/>
    <property type="match status" value="1"/>
</dbReference>
<evidence type="ECO:0000256" key="3">
    <source>
        <dbReference type="ARBA" id="ARBA00023125"/>
    </source>
</evidence>
<reference evidence="8 9" key="1">
    <citation type="journal article" date="2024" name="Commun. Biol.">
        <title>Comparative genomic analysis of thermophilic fungi reveals convergent evolutionary adaptations and gene losses.</title>
        <authorList>
            <person name="Steindorff A.S."/>
            <person name="Aguilar-Pontes M.V."/>
            <person name="Robinson A.J."/>
            <person name="Andreopoulos B."/>
            <person name="LaButti K."/>
            <person name="Kuo A."/>
            <person name="Mondo S."/>
            <person name="Riley R."/>
            <person name="Otillar R."/>
            <person name="Haridas S."/>
            <person name="Lipzen A."/>
            <person name="Grimwood J."/>
            <person name="Schmutz J."/>
            <person name="Clum A."/>
            <person name="Reid I.D."/>
            <person name="Moisan M.C."/>
            <person name="Butler G."/>
            <person name="Nguyen T.T.M."/>
            <person name="Dewar K."/>
            <person name="Conant G."/>
            <person name="Drula E."/>
            <person name="Henrissat B."/>
            <person name="Hansel C."/>
            <person name="Singer S."/>
            <person name="Hutchinson M.I."/>
            <person name="de Vries R.P."/>
            <person name="Natvig D.O."/>
            <person name="Powell A.J."/>
            <person name="Tsang A."/>
            <person name="Grigoriev I.V."/>
        </authorList>
    </citation>
    <scope>NUCLEOTIDE SEQUENCE [LARGE SCALE GENOMIC DNA]</scope>
    <source>
        <strain evidence="8 9">ATCC 24622</strain>
    </source>
</reference>
<dbReference type="Gene3D" id="4.10.240.10">
    <property type="entry name" value="Zn(2)-C6 fungal-type DNA-binding domain"/>
    <property type="match status" value="1"/>
</dbReference>
<evidence type="ECO:0000256" key="1">
    <source>
        <dbReference type="ARBA" id="ARBA00004123"/>
    </source>
</evidence>
<name>A0ABR3VI29_9PEZI</name>
<feature type="compositionally biased region" description="Low complexity" evidence="6">
    <location>
        <begin position="121"/>
        <end position="134"/>
    </location>
</feature>
<protein>
    <recommendedName>
        <fullName evidence="7">Zn(2)-C6 fungal-type domain-containing protein</fullName>
    </recommendedName>
</protein>
<dbReference type="EMBL" id="JAZHXJ010002069">
    <property type="protein sequence ID" value="KAL1841482.1"/>
    <property type="molecule type" value="Genomic_DNA"/>
</dbReference>
<sequence>MPRPRVKPHDRLRSARACDTCKSSKKRCDGALPCNLCSRKGLADTCAYTAPSRRRRWDPHPLPSQTVAVNGGGGHGEGNILARVGLSPRDGSSSSRSVASGEADENETRLQAKQDRFTERNGAAAGNGSHSSSALPPTTTQRPVMLSSSSGEKGARGFSMFHG</sequence>
<dbReference type="Proteomes" id="UP001586593">
    <property type="component" value="Unassembled WGS sequence"/>
</dbReference>
<dbReference type="SMART" id="SM00066">
    <property type="entry name" value="GAL4"/>
    <property type="match status" value="1"/>
</dbReference>
<feature type="domain" description="Zn(2)-C6 fungal-type" evidence="7">
    <location>
        <begin position="17"/>
        <end position="48"/>
    </location>
</feature>
<accession>A0ABR3VI29</accession>
<feature type="compositionally biased region" description="Basic and acidic residues" evidence="6">
    <location>
        <begin position="106"/>
        <end position="119"/>
    </location>
</feature>
<evidence type="ECO:0000256" key="2">
    <source>
        <dbReference type="ARBA" id="ARBA00023015"/>
    </source>
</evidence>
<keyword evidence="2" id="KW-0805">Transcription regulation</keyword>
<comment type="subcellular location">
    <subcellularLocation>
        <location evidence="1">Nucleus</location>
    </subcellularLocation>
</comment>
<keyword evidence="9" id="KW-1185">Reference proteome</keyword>
<feature type="compositionally biased region" description="Low complexity" evidence="6">
    <location>
        <begin position="87"/>
        <end position="101"/>
    </location>
</feature>
<keyword evidence="3" id="KW-0238">DNA-binding</keyword>
<comment type="caution">
    <text evidence="8">The sequence shown here is derived from an EMBL/GenBank/DDBJ whole genome shotgun (WGS) entry which is preliminary data.</text>
</comment>
<evidence type="ECO:0000256" key="5">
    <source>
        <dbReference type="ARBA" id="ARBA00023242"/>
    </source>
</evidence>
<proteinExistence type="predicted"/>
<dbReference type="PROSITE" id="PS50048">
    <property type="entry name" value="ZN2_CY6_FUNGAL_2"/>
    <property type="match status" value="1"/>
</dbReference>
<evidence type="ECO:0000259" key="7">
    <source>
        <dbReference type="PROSITE" id="PS50048"/>
    </source>
</evidence>
<dbReference type="PROSITE" id="PS00463">
    <property type="entry name" value="ZN2_CY6_FUNGAL_1"/>
    <property type="match status" value="1"/>
</dbReference>
<dbReference type="InterPro" id="IPR001138">
    <property type="entry name" value="Zn2Cys6_DnaBD"/>
</dbReference>
<dbReference type="SUPFAM" id="SSF57701">
    <property type="entry name" value="Zn2/Cys6 DNA-binding domain"/>
    <property type="match status" value="1"/>
</dbReference>
<dbReference type="CDD" id="cd00067">
    <property type="entry name" value="GAL4"/>
    <property type="match status" value="1"/>
</dbReference>
<dbReference type="InterPro" id="IPR036864">
    <property type="entry name" value="Zn2-C6_fun-type_DNA-bd_sf"/>
</dbReference>
<evidence type="ECO:0000313" key="9">
    <source>
        <dbReference type="Proteomes" id="UP001586593"/>
    </source>
</evidence>
<gene>
    <name evidence="8" type="ORF">VTK73DRAFT_3479</name>
</gene>
<organism evidence="8 9">
    <name type="scientific">Phialemonium thermophilum</name>
    <dbReference type="NCBI Taxonomy" id="223376"/>
    <lineage>
        <taxon>Eukaryota</taxon>
        <taxon>Fungi</taxon>
        <taxon>Dikarya</taxon>
        <taxon>Ascomycota</taxon>
        <taxon>Pezizomycotina</taxon>
        <taxon>Sordariomycetes</taxon>
        <taxon>Sordariomycetidae</taxon>
        <taxon>Cephalothecales</taxon>
        <taxon>Cephalothecaceae</taxon>
        <taxon>Phialemonium</taxon>
    </lineage>
</organism>
<dbReference type="PANTHER" id="PTHR47540:SF2">
    <property type="entry name" value="ZN(II)2CYS6 TRANSCRIPTION FACTOR (EUROFUNG)"/>
    <property type="match status" value="1"/>
</dbReference>
<keyword evidence="5" id="KW-0539">Nucleus</keyword>
<dbReference type="Pfam" id="PF00172">
    <property type="entry name" value="Zn_clus"/>
    <property type="match status" value="1"/>
</dbReference>
<feature type="compositionally biased region" description="Polar residues" evidence="6">
    <location>
        <begin position="135"/>
        <end position="151"/>
    </location>
</feature>
<evidence type="ECO:0000313" key="8">
    <source>
        <dbReference type="EMBL" id="KAL1841482.1"/>
    </source>
</evidence>
<feature type="region of interest" description="Disordered" evidence="6">
    <location>
        <begin position="51"/>
        <end position="163"/>
    </location>
</feature>
<dbReference type="InterPro" id="IPR051711">
    <property type="entry name" value="Stress_Response_Reg"/>
</dbReference>
<evidence type="ECO:0000256" key="4">
    <source>
        <dbReference type="ARBA" id="ARBA00023163"/>
    </source>
</evidence>
<evidence type="ECO:0000256" key="6">
    <source>
        <dbReference type="SAM" id="MobiDB-lite"/>
    </source>
</evidence>